<dbReference type="RefSeq" id="WP_072847964.1">
    <property type="nucleotide sequence ID" value="NZ_FRAH01000003.1"/>
</dbReference>
<keyword evidence="3 7" id="KW-0812">Transmembrane</keyword>
<evidence type="ECO:0000256" key="3">
    <source>
        <dbReference type="ARBA" id="ARBA00022692"/>
    </source>
</evidence>
<dbReference type="Proteomes" id="UP000183975">
    <property type="component" value="Unassembled WGS sequence"/>
</dbReference>
<feature type="transmembrane region" description="Helical" evidence="7">
    <location>
        <begin position="754"/>
        <end position="780"/>
    </location>
</feature>
<dbReference type="GO" id="GO:0005886">
    <property type="term" value="C:plasma membrane"/>
    <property type="evidence" value="ECO:0007669"/>
    <property type="project" value="UniProtKB-SubCell"/>
</dbReference>
<evidence type="ECO:0000256" key="7">
    <source>
        <dbReference type="SAM" id="Phobius"/>
    </source>
</evidence>
<feature type="transmembrane region" description="Helical" evidence="7">
    <location>
        <begin position="844"/>
        <end position="867"/>
    </location>
</feature>
<gene>
    <name evidence="9" type="ORF">SAMN02745138_00043</name>
</gene>
<feature type="transmembrane region" description="Helical" evidence="7">
    <location>
        <begin position="348"/>
        <end position="367"/>
    </location>
</feature>
<feature type="transmembrane region" description="Helical" evidence="7">
    <location>
        <begin position="290"/>
        <end position="313"/>
    </location>
</feature>
<proteinExistence type="inferred from homology"/>
<evidence type="ECO:0000313" key="9">
    <source>
        <dbReference type="EMBL" id="SHJ53162.1"/>
    </source>
</evidence>
<dbReference type="OrthoDB" id="9793166at2"/>
<dbReference type="PANTHER" id="PTHR30572:SF4">
    <property type="entry name" value="ABC TRANSPORTER PERMEASE YTRF"/>
    <property type="match status" value="1"/>
</dbReference>
<dbReference type="GO" id="GO:0022857">
    <property type="term" value="F:transmembrane transporter activity"/>
    <property type="evidence" value="ECO:0007669"/>
    <property type="project" value="TreeGrafter"/>
</dbReference>
<feature type="domain" description="ABC3 transporter permease C-terminal" evidence="8">
    <location>
        <begin position="759"/>
        <end position="873"/>
    </location>
</feature>
<feature type="transmembrane region" description="Helical" evidence="7">
    <location>
        <begin position="462"/>
        <end position="486"/>
    </location>
</feature>
<keyword evidence="5 7" id="KW-0472">Membrane</keyword>
<evidence type="ECO:0000313" key="10">
    <source>
        <dbReference type="Proteomes" id="UP000183975"/>
    </source>
</evidence>
<sequence length="885" mass="98076">MTLPFENDTSRVVKKLAKQDIKANKRTSISIMVAILIASTFLCALFTFVQSYWNQSIQQEIYQAGDWDAQLLDIQAGQLAEIQGNDNVQKIMAKGNNQTAQLPDGTELPFLLVQNCDAQYWDSMHEKNLMIHGRVPQAPGEIVVGKSFFEQNPSYQIGDTVSVVLGERKVSSEPVDFLSPTQSGETFEKVAEAQYTIVGEIDMTVSSAYNGYPAYGWLDPSVLPGDTDLVAYLQVKNPSAIFDTIPQIAQTIEMKADEYGDYPYRYHTALLGLYGIYEPGHFWNSDLPKLFLAVVLVALASMTVFSYIIRGAFSISAKRKMKELGILKSIGMTSKQVQRMVFYEARQLAFLPILLSVGLGYLFSYGVLSGYSALVGDAMEHPITVSFSPWVALGSMVLSFLTVLLAASGPAKQVGKFRPIEAVKESWNLTTLKKSKKHTLLKKWFGFIGKLSANSIAANRKLFRTCTATLCLCLVLMFSFLAVFAISDVNNTKAEQDNHFDVNITMEPGQQVDQALIQELKALPHVTNEATYTMANCAIWVSDDDLSSEFVTSGGFGTKAAGEYVVNRDGQYRIPCVLIGLEQDSYDACLAKAGMEPLENGTAIVVNSVVKNPDSRGYEAKKEMTSYLNLETGQSLNITEKFLDSIQGNYTFDLNVGTTIQELPDIGLHTAFYTLPILVPMDEYYRIIGNYSEDRAVYNYRTYMNLAIEDGLDAQIQKDADQICSAYLSSDDFYTSSKTERAITRDQLTNATMLVVYSLTALFGIVGISSATSAILNSLYQRRKDFAMLRSVGLDKKGLHRLLSIEGFLLASKPILFGLPVLLFIIGAVLWMQDVTFGEFLGVFSLWGLLAFIVLTLLLISGIYAFASRQIRKDIVVEVLKDETV</sequence>
<feature type="transmembrane region" description="Helical" evidence="7">
    <location>
        <begin position="807"/>
        <end position="832"/>
    </location>
</feature>
<dbReference type="AlphaFoldDB" id="A0A1M6K2X6"/>
<dbReference type="EMBL" id="FRAH01000003">
    <property type="protein sequence ID" value="SHJ53162.1"/>
    <property type="molecule type" value="Genomic_DNA"/>
</dbReference>
<dbReference type="PANTHER" id="PTHR30572">
    <property type="entry name" value="MEMBRANE COMPONENT OF TRANSPORTER-RELATED"/>
    <property type="match status" value="1"/>
</dbReference>
<evidence type="ECO:0000256" key="6">
    <source>
        <dbReference type="ARBA" id="ARBA00038076"/>
    </source>
</evidence>
<name>A0A1M6K2X6_9FIRM</name>
<protein>
    <submittedName>
        <fullName evidence="9">Putative ABC transport system permease protein</fullName>
    </submittedName>
</protein>
<dbReference type="InterPro" id="IPR003838">
    <property type="entry name" value="ABC3_permease_C"/>
</dbReference>
<feature type="transmembrane region" description="Helical" evidence="7">
    <location>
        <begin position="29"/>
        <end position="53"/>
    </location>
</feature>
<dbReference type="Pfam" id="PF02687">
    <property type="entry name" value="FtsX"/>
    <property type="match status" value="2"/>
</dbReference>
<keyword evidence="4 7" id="KW-1133">Transmembrane helix</keyword>
<reference evidence="9 10" key="1">
    <citation type="submission" date="2016-11" db="EMBL/GenBank/DDBJ databases">
        <authorList>
            <person name="Jaros S."/>
            <person name="Januszkiewicz K."/>
            <person name="Wedrychowicz H."/>
        </authorList>
    </citation>
    <scope>NUCLEOTIDE SEQUENCE [LARGE SCALE GENOMIC DNA]</scope>
    <source>
        <strain evidence="9 10">DSM 14214</strain>
    </source>
</reference>
<comment type="subcellular location">
    <subcellularLocation>
        <location evidence="1">Cell membrane</location>
        <topology evidence="1">Multi-pass membrane protein</topology>
    </subcellularLocation>
</comment>
<evidence type="ECO:0000256" key="2">
    <source>
        <dbReference type="ARBA" id="ARBA00022475"/>
    </source>
</evidence>
<evidence type="ECO:0000256" key="1">
    <source>
        <dbReference type="ARBA" id="ARBA00004651"/>
    </source>
</evidence>
<keyword evidence="10" id="KW-1185">Reference proteome</keyword>
<comment type="similarity">
    <text evidence="6">Belongs to the ABC-4 integral membrane protein family.</text>
</comment>
<evidence type="ECO:0000256" key="4">
    <source>
        <dbReference type="ARBA" id="ARBA00022989"/>
    </source>
</evidence>
<evidence type="ECO:0000259" key="8">
    <source>
        <dbReference type="Pfam" id="PF02687"/>
    </source>
</evidence>
<accession>A0A1M6K2X6</accession>
<organism evidence="9 10">
    <name type="scientific">Anaerotignum lactatifermentans DSM 14214</name>
    <dbReference type="NCBI Taxonomy" id="1121323"/>
    <lineage>
        <taxon>Bacteria</taxon>
        <taxon>Bacillati</taxon>
        <taxon>Bacillota</taxon>
        <taxon>Clostridia</taxon>
        <taxon>Lachnospirales</taxon>
        <taxon>Anaerotignaceae</taxon>
        <taxon>Anaerotignum</taxon>
    </lineage>
</organism>
<evidence type="ECO:0000256" key="5">
    <source>
        <dbReference type="ARBA" id="ARBA00023136"/>
    </source>
</evidence>
<keyword evidence="2" id="KW-1003">Cell membrane</keyword>
<feature type="transmembrane region" description="Helical" evidence="7">
    <location>
        <begin position="387"/>
        <end position="408"/>
    </location>
</feature>
<feature type="domain" description="ABC3 transporter permease C-terminal" evidence="8">
    <location>
        <begin position="296"/>
        <end position="416"/>
    </location>
</feature>
<dbReference type="InterPro" id="IPR050250">
    <property type="entry name" value="Macrolide_Exporter_MacB"/>
</dbReference>